<evidence type="ECO:0000313" key="3">
    <source>
        <dbReference type="Proteomes" id="UP000652761"/>
    </source>
</evidence>
<organism evidence="2 3">
    <name type="scientific">Colocasia esculenta</name>
    <name type="common">Wild taro</name>
    <name type="synonym">Arum esculentum</name>
    <dbReference type="NCBI Taxonomy" id="4460"/>
    <lineage>
        <taxon>Eukaryota</taxon>
        <taxon>Viridiplantae</taxon>
        <taxon>Streptophyta</taxon>
        <taxon>Embryophyta</taxon>
        <taxon>Tracheophyta</taxon>
        <taxon>Spermatophyta</taxon>
        <taxon>Magnoliopsida</taxon>
        <taxon>Liliopsida</taxon>
        <taxon>Araceae</taxon>
        <taxon>Aroideae</taxon>
        <taxon>Colocasieae</taxon>
        <taxon>Colocasia</taxon>
    </lineage>
</organism>
<feature type="region of interest" description="Disordered" evidence="1">
    <location>
        <begin position="1"/>
        <end position="45"/>
    </location>
</feature>
<comment type="caution">
    <text evidence="2">The sequence shown here is derived from an EMBL/GenBank/DDBJ whole genome shotgun (WGS) entry which is preliminary data.</text>
</comment>
<protein>
    <submittedName>
        <fullName evidence="2">Uncharacterized protein</fullName>
    </submittedName>
</protein>
<proteinExistence type="predicted"/>
<evidence type="ECO:0000313" key="2">
    <source>
        <dbReference type="EMBL" id="MQL81685.1"/>
    </source>
</evidence>
<gene>
    <name evidence="2" type="ORF">Taro_014155</name>
</gene>
<dbReference type="AlphaFoldDB" id="A0A843UDX3"/>
<dbReference type="Proteomes" id="UP000652761">
    <property type="component" value="Unassembled WGS sequence"/>
</dbReference>
<feature type="compositionally biased region" description="Basic and acidic residues" evidence="1">
    <location>
        <begin position="10"/>
        <end position="26"/>
    </location>
</feature>
<reference evidence="2" key="1">
    <citation type="submission" date="2017-07" db="EMBL/GenBank/DDBJ databases">
        <title>Taro Niue Genome Assembly and Annotation.</title>
        <authorList>
            <person name="Atibalentja N."/>
            <person name="Keating K."/>
            <person name="Fields C.J."/>
        </authorList>
    </citation>
    <scope>NUCLEOTIDE SEQUENCE</scope>
    <source>
        <strain evidence="2">Niue_2</strain>
        <tissue evidence="2">Leaf</tissue>
    </source>
</reference>
<sequence>MGSRGRRGVPARDGEQRRDEPRREDQGEQQAPAPQGPVLPPPPPVDYGVFMQGLVQAMQMQAHTQAALQAQLEAQERADVWWSSLLRTRFKDGAMEVGWDEFALSAACRQEGEMEQYLEEKKVLRRGQQLLSRDRRGRRRLSSHRSVLWHQAVVRNPSSPAPLQLDLLPCLAQQASLQGFPLIPLSFLLKGWLVASGDGDRSGKPPLAAKRLLLEVVDLPFWNLGLVSTCFELVSTCCPSLATGSSGIWD</sequence>
<feature type="compositionally biased region" description="Pro residues" evidence="1">
    <location>
        <begin position="34"/>
        <end position="45"/>
    </location>
</feature>
<accession>A0A843UDX3</accession>
<dbReference type="EMBL" id="NMUH01000582">
    <property type="protein sequence ID" value="MQL81685.1"/>
    <property type="molecule type" value="Genomic_DNA"/>
</dbReference>
<name>A0A843UDX3_COLES</name>
<evidence type="ECO:0000256" key="1">
    <source>
        <dbReference type="SAM" id="MobiDB-lite"/>
    </source>
</evidence>
<keyword evidence="3" id="KW-1185">Reference proteome</keyword>